<dbReference type="PIRSF" id="PIRSF005917">
    <property type="entry name" value="MTase_YraL"/>
    <property type="match status" value="1"/>
</dbReference>
<keyword evidence="5 6" id="KW-0949">S-adenosyl-L-methionine</keyword>
<evidence type="ECO:0000259" key="7">
    <source>
        <dbReference type="Pfam" id="PF00590"/>
    </source>
</evidence>
<evidence type="ECO:0000256" key="3">
    <source>
        <dbReference type="ARBA" id="ARBA00022603"/>
    </source>
</evidence>
<keyword evidence="3 6" id="KW-0489">Methyltransferase</keyword>
<evidence type="ECO:0000256" key="4">
    <source>
        <dbReference type="ARBA" id="ARBA00022679"/>
    </source>
</evidence>
<dbReference type="FunFam" id="3.30.950.10:FF:000002">
    <property type="entry name" value="Ribosomal RNA small subunit methyltransferase I"/>
    <property type="match status" value="1"/>
</dbReference>
<dbReference type="NCBIfam" id="TIGR00096">
    <property type="entry name" value="16S rRNA (cytidine(1402)-2'-O)-methyltransferase"/>
    <property type="match status" value="1"/>
</dbReference>
<name>W0DR06_9GAMM</name>
<dbReference type="AlphaFoldDB" id="W0DR06"/>
<keyword evidence="4 6" id="KW-0808">Transferase</keyword>
<dbReference type="InterPro" id="IPR000878">
    <property type="entry name" value="4pyrrol_Mease"/>
</dbReference>
<dbReference type="GO" id="GO:0070677">
    <property type="term" value="F:rRNA (cytosine-2'-O-)-methyltransferase activity"/>
    <property type="evidence" value="ECO:0007669"/>
    <property type="project" value="UniProtKB-UniRule"/>
</dbReference>
<dbReference type="InterPro" id="IPR014777">
    <property type="entry name" value="4pyrrole_Mease_sub1"/>
</dbReference>
<dbReference type="EMBL" id="CP007029">
    <property type="protein sequence ID" value="AHE99285.1"/>
    <property type="molecule type" value="Genomic_DNA"/>
</dbReference>
<dbReference type="STRING" id="713585.THITH_14520"/>
<comment type="catalytic activity">
    <reaction evidence="6">
        <text>cytidine(1402) in 16S rRNA + S-adenosyl-L-methionine = 2'-O-methylcytidine(1402) in 16S rRNA + S-adenosyl-L-homocysteine + H(+)</text>
        <dbReference type="Rhea" id="RHEA:42924"/>
        <dbReference type="Rhea" id="RHEA-COMP:10285"/>
        <dbReference type="Rhea" id="RHEA-COMP:10286"/>
        <dbReference type="ChEBI" id="CHEBI:15378"/>
        <dbReference type="ChEBI" id="CHEBI:57856"/>
        <dbReference type="ChEBI" id="CHEBI:59789"/>
        <dbReference type="ChEBI" id="CHEBI:74495"/>
        <dbReference type="ChEBI" id="CHEBI:82748"/>
        <dbReference type="EC" id="2.1.1.198"/>
    </reaction>
</comment>
<dbReference type="InterPro" id="IPR018063">
    <property type="entry name" value="SAM_MeTrfase_RsmI_CS"/>
</dbReference>
<reference evidence="9 10" key="1">
    <citation type="submission" date="2013-12" db="EMBL/GenBank/DDBJ databases">
        <authorList>
            <consortium name="DOE Joint Genome Institute"/>
            <person name="Muyzer G."/>
            <person name="Huntemann M."/>
            <person name="Han J."/>
            <person name="Chen A."/>
            <person name="Kyrpides N."/>
            <person name="Mavromatis K."/>
            <person name="Markowitz V."/>
            <person name="Palaniappan K."/>
            <person name="Ivanova N."/>
            <person name="Schaumberg A."/>
            <person name="Pati A."/>
            <person name="Liolios K."/>
            <person name="Nordberg H.P."/>
            <person name="Cantor M.N."/>
            <person name="Hua S.X."/>
            <person name="Woyke T."/>
        </authorList>
    </citation>
    <scope>NUCLEOTIDE SEQUENCE [LARGE SCALE GENOMIC DNA]</scope>
    <source>
        <strain evidence="9 10">ARh 1</strain>
    </source>
</reference>
<dbReference type="PANTHER" id="PTHR46111">
    <property type="entry name" value="RIBOSOMAL RNA SMALL SUBUNIT METHYLTRANSFERASE I"/>
    <property type="match status" value="1"/>
</dbReference>
<keyword evidence="10" id="KW-1185">Reference proteome</keyword>
<dbReference type="FunFam" id="3.40.1010.10:FF:000007">
    <property type="entry name" value="Ribosomal RNA small subunit methyltransferase I"/>
    <property type="match status" value="1"/>
</dbReference>
<dbReference type="CDD" id="cd11648">
    <property type="entry name" value="RsmI"/>
    <property type="match status" value="1"/>
</dbReference>
<comment type="subcellular location">
    <subcellularLocation>
        <location evidence="6">Cytoplasm</location>
    </subcellularLocation>
</comment>
<gene>
    <name evidence="6" type="primary">rsmI</name>
    <name evidence="9" type="ORF">THITH_14520</name>
</gene>
<dbReference type="PANTHER" id="PTHR46111:SF1">
    <property type="entry name" value="RIBOSOMAL RNA SMALL SUBUNIT METHYLTRANSFERASE I"/>
    <property type="match status" value="1"/>
</dbReference>
<dbReference type="Gene3D" id="3.40.1010.10">
    <property type="entry name" value="Cobalt-precorrin-4 Transmethylase, Domain 1"/>
    <property type="match status" value="1"/>
</dbReference>
<evidence type="ECO:0000256" key="1">
    <source>
        <dbReference type="ARBA" id="ARBA00022490"/>
    </source>
</evidence>
<protein>
    <recommendedName>
        <fullName evidence="6">Ribosomal RNA small subunit methyltransferase I</fullName>
        <ecNumber evidence="6">2.1.1.198</ecNumber>
    </recommendedName>
    <alternativeName>
        <fullName evidence="6">16S rRNA 2'-O-ribose C1402 methyltransferase</fullName>
    </alternativeName>
    <alternativeName>
        <fullName evidence="6">rRNA (cytidine-2'-O-)-methyltransferase RsmI</fullName>
    </alternativeName>
</protein>
<comment type="function">
    <text evidence="6">Catalyzes the 2'-O-methylation of the ribose of cytidine 1402 (C1402) in 16S rRNA.</text>
</comment>
<dbReference type="InterPro" id="IPR014776">
    <property type="entry name" value="4pyrrole_Mease_sub2"/>
</dbReference>
<evidence type="ECO:0000259" key="8">
    <source>
        <dbReference type="Pfam" id="PF23016"/>
    </source>
</evidence>
<dbReference type="InterPro" id="IPR035996">
    <property type="entry name" value="4pyrrol_Methylase_sf"/>
</dbReference>
<proteinExistence type="inferred from homology"/>
<evidence type="ECO:0000313" key="9">
    <source>
        <dbReference type="EMBL" id="AHE99285.1"/>
    </source>
</evidence>
<evidence type="ECO:0000256" key="6">
    <source>
        <dbReference type="HAMAP-Rule" id="MF_01877"/>
    </source>
</evidence>
<sequence>MEDRQTLSTRPGTLWVIATPIGNLEDLSPRALRTLGEADLVVAEDTRRSGRLLAHLGLSKPLLSLHEHNEAARVPQLLQRLRQGMQLALISDAGTPLVSDPGYRLVRAVREADLPVFPVPGPSAVIAALSVAGLPSDRFWFEGFLPATASARRQRFETLLNLPVTVCCFESAHRIRASAEDLAELAPQREVVLAREITKQFEEHFFGSATALPGWLGADPNRGRGEFVLIIAGAQEMGPAGDGGVSAEEARVLDVLLETLPLKQAVKLAVQLTGAPRNLLYARALARGR</sequence>
<dbReference type="Proteomes" id="UP000005289">
    <property type="component" value="Chromosome"/>
</dbReference>
<feature type="domain" description="RsmI HTH" evidence="8">
    <location>
        <begin position="246"/>
        <end position="287"/>
    </location>
</feature>
<comment type="similarity">
    <text evidence="6">Belongs to the methyltransferase superfamily. RsmI family.</text>
</comment>
<dbReference type="PROSITE" id="PS01296">
    <property type="entry name" value="RSMI"/>
    <property type="match status" value="1"/>
</dbReference>
<dbReference type="SUPFAM" id="SSF53790">
    <property type="entry name" value="Tetrapyrrole methylase"/>
    <property type="match status" value="1"/>
</dbReference>
<dbReference type="Gene3D" id="3.30.950.10">
    <property type="entry name" value="Methyltransferase, Cobalt-precorrin-4 Transmethylase, Domain 2"/>
    <property type="match status" value="1"/>
</dbReference>
<dbReference type="HAMAP" id="MF_01877">
    <property type="entry name" value="16SrRNA_methyltr_I"/>
    <property type="match status" value="1"/>
</dbReference>
<dbReference type="EC" id="2.1.1.198" evidence="6"/>
<dbReference type="InterPro" id="IPR053910">
    <property type="entry name" value="RsmI_HTH"/>
</dbReference>
<feature type="domain" description="Tetrapyrrole methylase" evidence="7">
    <location>
        <begin position="13"/>
        <end position="211"/>
    </location>
</feature>
<accession>W0DR06</accession>
<dbReference type="Pfam" id="PF00590">
    <property type="entry name" value="TP_methylase"/>
    <property type="match status" value="1"/>
</dbReference>
<dbReference type="Pfam" id="PF23016">
    <property type="entry name" value="RsmI_C"/>
    <property type="match status" value="1"/>
</dbReference>
<evidence type="ECO:0000313" key="10">
    <source>
        <dbReference type="Proteomes" id="UP000005289"/>
    </source>
</evidence>
<dbReference type="InterPro" id="IPR008189">
    <property type="entry name" value="rRNA_ssu_MeTfrase_I"/>
</dbReference>
<dbReference type="GO" id="GO:0005737">
    <property type="term" value="C:cytoplasm"/>
    <property type="evidence" value="ECO:0007669"/>
    <property type="project" value="UniProtKB-SubCell"/>
</dbReference>
<organism evidence="9 10">
    <name type="scientific">Thioalkalivibrio paradoxus ARh 1</name>
    <dbReference type="NCBI Taxonomy" id="713585"/>
    <lineage>
        <taxon>Bacteria</taxon>
        <taxon>Pseudomonadati</taxon>
        <taxon>Pseudomonadota</taxon>
        <taxon>Gammaproteobacteria</taxon>
        <taxon>Chromatiales</taxon>
        <taxon>Ectothiorhodospiraceae</taxon>
        <taxon>Thioalkalivibrio</taxon>
    </lineage>
</organism>
<keyword evidence="2 6" id="KW-0698">rRNA processing</keyword>
<keyword evidence="1 6" id="KW-0963">Cytoplasm</keyword>
<evidence type="ECO:0000256" key="5">
    <source>
        <dbReference type="ARBA" id="ARBA00022691"/>
    </source>
</evidence>
<dbReference type="HOGENOM" id="CLU_044779_2_0_6"/>
<evidence type="ECO:0000256" key="2">
    <source>
        <dbReference type="ARBA" id="ARBA00022552"/>
    </source>
</evidence>
<dbReference type="KEGG" id="tti:THITH_14520"/>